<organism evidence="1 2">
    <name type="scientific">Choanephora cucurbitarum</name>
    <dbReference type="NCBI Taxonomy" id="101091"/>
    <lineage>
        <taxon>Eukaryota</taxon>
        <taxon>Fungi</taxon>
        <taxon>Fungi incertae sedis</taxon>
        <taxon>Mucoromycota</taxon>
        <taxon>Mucoromycotina</taxon>
        <taxon>Mucoromycetes</taxon>
        <taxon>Mucorales</taxon>
        <taxon>Mucorineae</taxon>
        <taxon>Choanephoraceae</taxon>
        <taxon>Choanephoroideae</taxon>
        <taxon>Choanephora</taxon>
    </lineage>
</organism>
<dbReference type="Proteomes" id="UP000093000">
    <property type="component" value="Unassembled WGS sequence"/>
</dbReference>
<dbReference type="OrthoDB" id="2276327at2759"/>
<gene>
    <name evidence="1" type="ORF">A0J61_11480</name>
</gene>
<sequence>MNHNGTFVGRDFKQLTQVLPVLIRHTFSGIEQDSLIDLSAKCFDYLGCLSSLFYMRNVEGDLIQYIHVVRHFTTELTNNLLLLDNCYVELKKEQATVLSLLPKVHMLHHLAEDIIRFNLPIHYETEHGEQFNKFIREEILRTNRHNPSKDVATSFAKQFTIRHLINGGSFSGYYYWI</sequence>
<comment type="caution">
    <text evidence="1">The sequence shown here is derived from an EMBL/GenBank/DDBJ whole genome shotgun (WGS) entry which is preliminary data.</text>
</comment>
<evidence type="ECO:0000313" key="2">
    <source>
        <dbReference type="Proteomes" id="UP000093000"/>
    </source>
</evidence>
<protein>
    <submittedName>
        <fullName evidence="1">Uncharacterized protein</fullName>
    </submittedName>
</protein>
<dbReference type="AlphaFoldDB" id="A0A1C7MUE3"/>
<proteinExistence type="predicted"/>
<dbReference type="InParanoid" id="A0A1C7MUE3"/>
<name>A0A1C7MUE3_9FUNG</name>
<dbReference type="EMBL" id="LUGH01002089">
    <property type="protein sequence ID" value="OBZ80471.1"/>
    <property type="molecule type" value="Genomic_DNA"/>
</dbReference>
<keyword evidence="2" id="KW-1185">Reference proteome</keyword>
<evidence type="ECO:0000313" key="1">
    <source>
        <dbReference type="EMBL" id="OBZ80471.1"/>
    </source>
</evidence>
<reference evidence="1 2" key="1">
    <citation type="submission" date="2016-03" db="EMBL/GenBank/DDBJ databases">
        <title>Choanephora cucurbitarum.</title>
        <authorList>
            <person name="Min B."/>
            <person name="Park H."/>
            <person name="Park J.-H."/>
            <person name="Shin H.-D."/>
            <person name="Choi I.-G."/>
        </authorList>
    </citation>
    <scope>NUCLEOTIDE SEQUENCE [LARGE SCALE GENOMIC DNA]</scope>
    <source>
        <strain evidence="1 2">KUS-F28377</strain>
    </source>
</reference>
<accession>A0A1C7MUE3</accession>